<dbReference type="PROSITE" id="PS50110">
    <property type="entry name" value="RESPONSE_REGULATORY"/>
    <property type="match status" value="1"/>
</dbReference>
<dbReference type="CDD" id="cd17574">
    <property type="entry name" value="REC_OmpR"/>
    <property type="match status" value="1"/>
</dbReference>
<evidence type="ECO:0000313" key="8">
    <source>
        <dbReference type="EMBL" id="PIT92116.1"/>
    </source>
</evidence>
<keyword evidence="1 6" id="KW-0597">Phosphoprotein</keyword>
<keyword evidence="2" id="KW-0902">Two-component regulatory system</keyword>
<organism evidence="8 9">
    <name type="scientific">Candidatus Harrisonbacteria bacterium CG10_big_fil_rev_8_21_14_0_10_42_17</name>
    <dbReference type="NCBI Taxonomy" id="1974584"/>
    <lineage>
        <taxon>Bacteria</taxon>
        <taxon>Candidatus Harrisoniibacteriota</taxon>
    </lineage>
</organism>
<dbReference type="PANTHER" id="PTHR44591:SF14">
    <property type="entry name" value="PROTEIN PILG"/>
    <property type="match status" value="1"/>
</dbReference>
<proteinExistence type="predicted"/>
<keyword evidence="4" id="KW-0238">DNA-binding</keyword>
<evidence type="ECO:0000259" key="7">
    <source>
        <dbReference type="PROSITE" id="PS50110"/>
    </source>
</evidence>
<sequence length="140" mass="15572">MNGSTGDNNGTMKESKKTVLIVDDNEKIREEVSAHLTKAGFVCKKVIDGEQAMKLASSANPDLILLDVIMPNMDGITFVKEMREEKKDTKTPIIMFTNLSERETAKYLNPKTVQGHISKANLSMPEMLDKVHKEVKAHLG</sequence>
<evidence type="ECO:0000256" key="1">
    <source>
        <dbReference type="ARBA" id="ARBA00022553"/>
    </source>
</evidence>
<reference evidence="9" key="1">
    <citation type="submission" date="2017-09" db="EMBL/GenBank/DDBJ databases">
        <title>Depth-based differentiation of microbial function through sediment-hosted aquifers and enrichment of novel symbionts in the deep terrestrial subsurface.</title>
        <authorList>
            <person name="Probst A.J."/>
            <person name="Ladd B."/>
            <person name="Jarett J.K."/>
            <person name="Geller-Mcgrath D.E."/>
            <person name="Sieber C.M.K."/>
            <person name="Emerson J.B."/>
            <person name="Anantharaman K."/>
            <person name="Thomas B.C."/>
            <person name="Malmstrom R."/>
            <person name="Stieglmeier M."/>
            <person name="Klingl A."/>
            <person name="Woyke T."/>
            <person name="Ryan C.M."/>
            <person name="Banfield J.F."/>
        </authorList>
    </citation>
    <scope>NUCLEOTIDE SEQUENCE [LARGE SCALE GENOMIC DNA]</scope>
</reference>
<dbReference type="InterPro" id="IPR011006">
    <property type="entry name" value="CheY-like_superfamily"/>
</dbReference>
<dbReference type="AlphaFoldDB" id="A0A2M6WH98"/>
<keyword evidence="3" id="KW-0805">Transcription regulation</keyword>
<dbReference type="FunFam" id="3.40.50.2300:FF:000001">
    <property type="entry name" value="DNA-binding response regulator PhoB"/>
    <property type="match status" value="1"/>
</dbReference>
<evidence type="ECO:0000256" key="3">
    <source>
        <dbReference type="ARBA" id="ARBA00023015"/>
    </source>
</evidence>
<evidence type="ECO:0000256" key="6">
    <source>
        <dbReference type="PROSITE-ProRule" id="PRU00169"/>
    </source>
</evidence>
<dbReference type="Proteomes" id="UP000228635">
    <property type="component" value="Unassembled WGS sequence"/>
</dbReference>
<evidence type="ECO:0000256" key="2">
    <source>
        <dbReference type="ARBA" id="ARBA00023012"/>
    </source>
</evidence>
<dbReference type="Gene3D" id="3.40.50.2300">
    <property type="match status" value="1"/>
</dbReference>
<accession>A0A2M6WH98</accession>
<dbReference type="EMBL" id="PFBA01000035">
    <property type="protein sequence ID" value="PIT92116.1"/>
    <property type="molecule type" value="Genomic_DNA"/>
</dbReference>
<dbReference type="SMART" id="SM00448">
    <property type="entry name" value="REC"/>
    <property type="match status" value="1"/>
</dbReference>
<dbReference type="GO" id="GO:0000160">
    <property type="term" value="P:phosphorelay signal transduction system"/>
    <property type="evidence" value="ECO:0007669"/>
    <property type="project" value="UniProtKB-KW"/>
</dbReference>
<feature type="modified residue" description="4-aspartylphosphate" evidence="6">
    <location>
        <position position="67"/>
    </location>
</feature>
<dbReference type="InterPro" id="IPR001789">
    <property type="entry name" value="Sig_transdc_resp-reg_receiver"/>
</dbReference>
<evidence type="ECO:0000256" key="5">
    <source>
        <dbReference type="ARBA" id="ARBA00023163"/>
    </source>
</evidence>
<dbReference type="GO" id="GO:0003677">
    <property type="term" value="F:DNA binding"/>
    <property type="evidence" value="ECO:0007669"/>
    <property type="project" value="UniProtKB-KW"/>
</dbReference>
<protein>
    <recommendedName>
        <fullName evidence="7">Response regulatory domain-containing protein</fullName>
    </recommendedName>
</protein>
<name>A0A2M6WH98_9BACT</name>
<dbReference type="PANTHER" id="PTHR44591">
    <property type="entry name" value="STRESS RESPONSE REGULATOR PROTEIN 1"/>
    <property type="match status" value="1"/>
</dbReference>
<dbReference type="InterPro" id="IPR050595">
    <property type="entry name" value="Bact_response_regulator"/>
</dbReference>
<feature type="domain" description="Response regulatory" evidence="7">
    <location>
        <begin position="18"/>
        <end position="139"/>
    </location>
</feature>
<comment type="caution">
    <text evidence="8">The sequence shown here is derived from an EMBL/GenBank/DDBJ whole genome shotgun (WGS) entry which is preliminary data.</text>
</comment>
<dbReference type="SUPFAM" id="SSF52172">
    <property type="entry name" value="CheY-like"/>
    <property type="match status" value="1"/>
</dbReference>
<dbReference type="Pfam" id="PF00072">
    <property type="entry name" value="Response_reg"/>
    <property type="match status" value="1"/>
</dbReference>
<evidence type="ECO:0000256" key="4">
    <source>
        <dbReference type="ARBA" id="ARBA00023125"/>
    </source>
</evidence>
<evidence type="ECO:0000313" key="9">
    <source>
        <dbReference type="Proteomes" id="UP000228635"/>
    </source>
</evidence>
<keyword evidence="5" id="KW-0804">Transcription</keyword>
<gene>
    <name evidence="8" type="ORF">COU08_04670</name>
</gene>